<protein>
    <recommendedName>
        <fullName evidence="3">CBS domain-containing protein</fullName>
    </recommendedName>
</protein>
<dbReference type="PANTHER" id="PTHR43080">
    <property type="entry name" value="CBS DOMAIN-CONTAINING PROTEIN CBSX3, MITOCHONDRIAL"/>
    <property type="match status" value="1"/>
</dbReference>
<proteinExistence type="predicted"/>
<dbReference type="InterPro" id="IPR000644">
    <property type="entry name" value="CBS_dom"/>
</dbReference>
<sequence>MQIAEIMTSKIEWISPDTTLQDAARKMRDLDIGSLTVMENGELLGMVTDRDICCRAVANGRDTARMKVREIMSKDVTTCFSDQDIADAAHLMEGKHIRRLAVLNRDRKTVGFLSVDDLACYSHDLAGEVLEAACRTAH</sequence>
<comment type="caution">
    <text evidence="4">The sequence shown here is derived from an EMBL/GenBank/DDBJ whole genome shotgun (WGS) entry which is preliminary data.</text>
</comment>
<dbReference type="AlphaFoldDB" id="A0A1F6U0I6"/>
<evidence type="ECO:0000313" key="5">
    <source>
        <dbReference type="Proteomes" id="UP000179362"/>
    </source>
</evidence>
<accession>A0A1F6U0I6</accession>
<evidence type="ECO:0000256" key="2">
    <source>
        <dbReference type="PROSITE-ProRule" id="PRU00703"/>
    </source>
</evidence>
<evidence type="ECO:0000256" key="1">
    <source>
        <dbReference type="ARBA" id="ARBA00023122"/>
    </source>
</evidence>
<dbReference type="SUPFAM" id="SSF54631">
    <property type="entry name" value="CBS-domain pair"/>
    <property type="match status" value="1"/>
</dbReference>
<keyword evidence="1 2" id="KW-0129">CBS domain</keyword>
<dbReference type="PROSITE" id="PS51371">
    <property type="entry name" value="CBS"/>
    <property type="match status" value="2"/>
</dbReference>
<dbReference type="InterPro" id="IPR051257">
    <property type="entry name" value="Diverse_CBS-Domain"/>
</dbReference>
<dbReference type="CDD" id="cd04622">
    <property type="entry name" value="CBS_pair_HRP1_like"/>
    <property type="match status" value="1"/>
</dbReference>
<reference evidence="4 5" key="1">
    <citation type="journal article" date="2016" name="Nat. Commun.">
        <title>Thousands of microbial genomes shed light on interconnected biogeochemical processes in an aquifer system.</title>
        <authorList>
            <person name="Anantharaman K."/>
            <person name="Brown C.T."/>
            <person name="Hug L.A."/>
            <person name="Sharon I."/>
            <person name="Castelle C.J."/>
            <person name="Probst A.J."/>
            <person name="Thomas B.C."/>
            <person name="Singh A."/>
            <person name="Wilkins M.J."/>
            <person name="Karaoz U."/>
            <person name="Brodie E.L."/>
            <person name="Williams K.H."/>
            <person name="Hubbard S.S."/>
            <person name="Banfield J.F."/>
        </authorList>
    </citation>
    <scope>NUCLEOTIDE SEQUENCE [LARGE SCALE GENOMIC DNA]</scope>
</reference>
<dbReference type="SMART" id="SM00116">
    <property type="entry name" value="CBS"/>
    <property type="match status" value="2"/>
</dbReference>
<gene>
    <name evidence="4" type="ORF">A3B81_05640</name>
</gene>
<dbReference type="InterPro" id="IPR046342">
    <property type="entry name" value="CBS_dom_sf"/>
</dbReference>
<feature type="domain" description="CBS" evidence="3">
    <location>
        <begin position="7"/>
        <end position="63"/>
    </location>
</feature>
<dbReference type="EMBL" id="MFTA01000073">
    <property type="protein sequence ID" value="OGI50877.1"/>
    <property type="molecule type" value="Genomic_DNA"/>
</dbReference>
<dbReference type="Gene3D" id="3.10.580.10">
    <property type="entry name" value="CBS-domain"/>
    <property type="match status" value="1"/>
</dbReference>
<organism evidence="4 5">
    <name type="scientific">Candidatus Muproteobacteria bacterium RIFCSPHIGHO2_02_FULL_65_16</name>
    <dbReference type="NCBI Taxonomy" id="1817766"/>
    <lineage>
        <taxon>Bacteria</taxon>
        <taxon>Pseudomonadati</taxon>
        <taxon>Pseudomonadota</taxon>
        <taxon>Candidatus Muproteobacteria</taxon>
    </lineage>
</organism>
<dbReference type="PANTHER" id="PTHR43080:SF2">
    <property type="entry name" value="CBS DOMAIN-CONTAINING PROTEIN"/>
    <property type="match status" value="1"/>
</dbReference>
<evidence type="ECO:0000259" key="3">
    <source>
        <dbReference type="PROSITE" id="PS51371"/>
    </source>
</evidence>
<evidence type="ECO:0000313" key="4">
    <source>
        <dbReference type="EMBL" id="OGI50877.1"/>
    </source>
</evidence>
<name>A0A1F6U0I6_9PROT</name>
<dbReference type="Proteomes" id="UP000179362">
    <property type="component" value="Unassembled WGS sequence"/>
</dbReference>
<dbReference type="Pfam" id="PF00571">
    <property type="entry name" value="CBS"/>
    <property type="match status" value="2"/>
</dbReference>
<feature type="domain" description="CBS" evidence="3">
    <location>
        <begin position="72"/>
        <end position="129"/>
    </location>
</feature>